<gene>
    <name evidence="3" type="ORF">TCEB3V08_LOCUS6686</name>
</gene>
<protein>
    <submittedName>
        <fullName evidence="3">Uncharacterized protein</fullName>
    </submittedName>
</protein>
<feature type="compositionally biased region" description="Polar residues" evidence="2">
    <location>
        <begin position="233"/>
        <end position="246"/>
    </location>
</feature>
<evidence type="ECO:0000313" key="3">
    <source>
        <dbReference type="EMBL" id="CAD7402815.1"/>
    </source>
</evidence>
<feature type="region of interest" description="Disordered" evidence="2">
    <location>
        <begin position="308"/>
        <end position="409"/>
    </location>
</feature>
<dbReference type="AlphaFoldDB" id="A0A7R9CVH6"/>
<feature type="region of interest" description="Disordered" evidence="2">
    <location>
        <begin position="117"/>
        <end position="183"/>
    </location>
</feature>
<feature type="coiled-coil region" evidence="1">
    <location>
        <begin position="417"/>
        <end position="480"/>
    </location>
</feature>
<feature type="compositionally biased region" description="Low complexity" evidence="2">
    <location>
        <begin position="349"/>
        <end position="366"/>
    </location>
</feature>
<reference evidence="3" key="1">
    <citation type="submission" date="2020-11" db="EMBL/GenBank/DDBJ databases">
        <authorList>
            <person name="Tran Van P."/>
        </authorList>
    </citation>
    <scope>NUCLEOTIDE SEQUENCE</scope>
</reference>
<feature type="region of interest" description="Disordered" evidence="2">
    <location>
        <begin position="231"/>
        <end position="251"/>
    </location>
</feature>
<feature type="compositionally biased region" description="Polar residues" evidence="2">
    <location>
        <begin position="167"/>
        <end position="181"/>
    </location>
</feature>
<evidence type="ECO:0000256" key="1">
    <source>
        <dbReference type="SAM" id="Coils"/>
    </source>
</evidence>
<proteinExistence type="predicted"/>
<keyword evidence="1" id="KW-0175">Coiled coil</keyword>
<evidence type="ECO:0000256" key="2">
    <source>
        <dbReference type="SAM" id="MobiDB-lite"/>
    </source>
</evidence>
<feature type="compositionally biased region" description="Polar residues" evidence="2">
    <location>
        <begin position="330"/>
        <end position="348"/>
    </location>
</feature>
<accession>A0A7R9CVH6</accession>
<name>A0A7R9CVH6_TIMCR</name>
<dbReference type="EMBL" id="OC318651">
    <property type="protein sequence ID" value="CAD7402815.1"/>
    <property type="molecule type" value="Genomic_DNA"/>
</dbReference>
<feature type="compositionally biased region" description="Polar residues" evidence="2">
    <location>
        <begin position="376"/>
        <end position="388"/>
    </location>
</feature>
<organism evidence="3">
    <name type="scientific">Timema cristinae</name>
    <name type="common">Walking stick</name>
    <dbReference type="NCBI Taxonomy" id="61476"/>
    <lineage>
        <taxon>Eukaryota</taxon>
        <taxon>Metazoa</taxon>
        <taxon>Ecdysozoa</taxon>
        <taxon>Arthropoda</taxon>
        <taxon>Hexapoda</taxon>
        <taxon>Insecta</taxon>
        <taxon>Pterygota</taxon>
        <taxon>Neoptera</taxon>
        <taxon>Polyneoptera</taxon>
        <taxon>Phasmatodea</taxon>
        <taxon>Timematodea</taxon>
        <taxon>Timematoidea</taxon>
        <taxon>Timematidae</taxon>
        <taxon>Timema</taxon>
    </lineage>
</organism>
<sequence>MIAILLDEEEKQSKRVCGKIKFGDCLPVTVRDVCESSFTGEVFGVINQCKATHNYIQASGLPHNSRWHVSRRTQPKNVTHTASSSLHSADYVVTSACSRFVNYSFNMRYVHTKKLKALSSGPSSVPENEVESEPDESERWIHAVGAEVSSPKMKKRQSKLSEERQNCCDNHSNQANQSVIPQKQDDKLNALALAVSKKLRKMDCHQQMYAENVINRALFFGSMGLLTDFSDGHPTSSHNTGSTSSLPPEKQRKLVTRKHPKTLPGPKNAPEELLELTFIKEEPSTSDNEVALYEPTFVDVSVPSTIEDGPFIKSEPPETITAESPDETFSKYSEPTRTQSPQEVQSCMTSKNNSSSNTSLRPSEPALEPPPLVLLNKSSPRASISGKSTEQRNPKKKRSLQEANDGNETLQIFQTDVPEAEVRVRVAELQVEQMKKEYEVKMKNQQIIAEQFKKEHEAKMKEHELKMKKVKGQIVEMEFRCQEMMKQSVIENKVHELTVMDLEQKLSTSQIIHELTIQELKQKLYNSQLEQQILEKNRKFIENFNLPMWKNHIWPELVPIWAKYTNIWHSQI</sequence>